<evidence type="ECO:0000256" key="1">
    <source>
        <dbReference type="ARBA" id="ARBA00010515"/>
    </source>
</evidence>
<evidence type="ECO:0000313" key="4">
    <source>
        <dbReference type="EMBL" id="KAK9758298.1"/>
    </source>
</evidence>
<protein>
    <recommendedName>
        <fullName evidence="3">Alpha/beta hydrolase fold-3 domain-containing protein</fullName>
    </recommendedName>
</protein>
<keyword evidence="2" id="KW-0378">Hydrolase</keyword>
<dbReference type="PANTHER" id="PTHR23024:SF24">
    <property type="entry name" value="ALPHA_BETA HYDROLASE FOLD-3 DOMAIN-CONTAINING PROTEIN"/>
    <property type="match status" value="1"/>
</dbReference>
<comment type="similarity">
    <text evidence="1">Belongs to the 'GDXG' lipolytic enzyme family.</text>
</comment>
<evidence type="ECO:0000256" key="2">
    <source>
        <dbReference type="ARBA" id="ARBA00022801"/>
    </source>
</evidence>
<dbReference type="InterPro" id="IPR002168">
    <property type="entry name" value="Lipase_GDXG_HIS_AS"/>
</dbReference>
<accession>A0AAW1NK45</accession>
<reference evidence="4" key="1">
    <citation type="submission" date="2024-03" db="EMBL/GenBank/DDBJ databases">
        <title>WGS assembly of Saponaria officinalis var. Norfolk2.</title>
        <authorList>
            <person name="Jenkins J."/>
            <person name="Shu S."/>
            <person name="Grimwood J."/>
            <person name="Barry K."/>
            <person name="Goodstein D."/>
            <person name="Schmutz J."/>
            <person name="Leebens-Mack J."/>
            <person name="Osbourn A."/>
        </authorList>
    </citation>
    <scope>NUCLEOTIDE SEQUENCE [LARGE SCALE GENOMIC DNA]</scope>
    <source>
        <strain evidence="4">JIC</strain>
    </source>
</reference>
<keyword evidence="5" id="KW-1185">Reference proteome</keyword>
<dbReference type="InterPro" id="IPR013094">
    <property type="entry name" value="AB_hydrolase_3"/>
</dbReference>
<sequence>MSNETVSKPKNGLSFKSKLLLTASSIISGIACRSDGTVNRRLLNLADLHTPPSDTPINGVSTYDFTIDASRQLWFRLFVPVHDSSDHLPVIIFFHGGGFVHYSPSTTPFDTLCRRIAGDSHAVVISVNYRLAPEHKFPAQYEDGFDAVKFVDVEIREKVAGFPAAADLGRCFLAGDSVGGNLAHHVAVRCGGFDFKEVKIRGLVMIQPFFGGEVRTDSETRLGNGGDLTLKRTDFFWKAFLPNGSNRDHLAVNVFGHESSKEDSLSGIEYPNTLVIVGGLDLLQDWQRRYVDGLKRSGKEVELVEFSDAGHGFYGTTEFAEFDMLIAKIGEFVVKHT</sequence>
<name>A0AAW1NK45_SAPOF</name>
<evidence type="ECO:0000313" key="5">
    <source>
        <dbReference type="Proteomes" id="UP001443914"/>
    </source>
</evidence>
<dbReference type="PROSITE" id="PS01173">
    <property type="entry name" value="LIPASE_GDXG_HIS"/>
    <property type="match status" value="1"/>
</dbReference>
<dbReference type="GO" id="GO:0016787">
    <property type="term" value="F:hydrolase activity"/>
    <property type="evidence" value="ECO:0007669"/>
    <property type="project" value="UniProtKB-KW"/>
</dbReference>
<evidence type="ECO:0000259" key="3">
    <source>
        <dbReference type="Pfam" id="PF07859"/>
    </source>
</evidence>
<dbReference type="PANTHER" id="PTHR23024">
    <property type="entry name" value="ARYLACETAMIDE DEACETYLASE"/>
    <property type="match status" value="1"/>
</dbReference>
<dbReference type="EMBL" id="JBDFQZ010000001">
    <property type="protein sequence ID" value="KAK9758298.1"/>
    <property type="molecule type" value="Genomic_DNA"/>
</dbReference>
<dbReference type="InterPro" id="IPR050466">
    <property type="entry name" value="Carboxylest/Gibb_receptor"/>
</dbReference>
<dbReference type="Proteomes" id="UP001443914">
    <property type="component" value="Unassembled WGS sequence"/>
</dbReference>
<organism evidence="4 5">
    <name type="scientific">Saponaria officinalis</name>
    <name type="common">Common soapwort</name>
    <name type="synonym">Lychnis saponaria</name>
    <dbReference type="NCBI Taxonomy" id="3572"/>
    <lineage>
        <taxon>Eukaryota</taxon>
        <taxon>Viridiplantae</taxon>
        <taxon>Streptophyta</taxon>
        <taxon>Embryophyta</taxon>
        <taxon>Tracheophyta</taxon>
        <taxon>Spermatophyta</taxon>
        <taxon>Magnoliopsida</taxon>
        <taxon>eudicotyledons</taxon>
        <taxon>Gunneridae</taxon>
        <taxon>Pentapetalae</taxon>
        <taxon>Caryophyllales</taxon>
        <taxon>Caryophyllaceae</taxon>
        <taxon>Caryophylleae</taxon>
        <taxon>Saponaria</taxon>
    </lineage>
</organism>
<proteinExistence type="inferred from homology"/>
<dbReference type="AlphaFoldDB" id="A0AAW1NK45"/>
<dbReference type="InterPro" id="IPR029058">
    <property type="entry name" value="AB_hydrolase_fold"/>
</dbReference>
<dbReference type="Gene3D" id="3.40.50.1820">
    <property type="entry name" value="alpha/beta hydrolase"/>
    <property type="match status" value="1"/>
</dbReference>
<comment type="caution">
    <text evidence="4">The sequence shown here is derived from an EMBL/GenBank/DDBJ whole genome shotgun (WGS) entry which is preliminary data.</text>
</comment>
<gene>
    <name evidence="4" type="ORF">RND81_01G221400</name>
</gene>
<dbReference type="SUPFAM" id="SSF53474">
    <property type="entry name" value="alpha/beta-Hydrolases"/>
    <property type="match status" value="1"/>
</dbReference>
<feature type="domain" description="Alpha/beta hydrolase fold-3" evidence="3">
    <location>
        <begin position="91"/>
        <end position="314"/>
    </location>
</feature>
<dbReference type="Pfam" id="PF07859">
    <property type="entry name" value="Abhydrolase_3"/>
    <property type="match status" value="1"/>
</dbReference>